<reference evidence="3" key="2">
    <citation type="submission" date="2020-05" db="UniProtKB">
        <authorList>
            <consortium name="EnsemblMetazoa"/>
        </authorList>
    </citation>
    <scope>IDENTIFICATION</scope>
    <source>
        <strain evidence="3">IAEA</strain>
    </source>
</reference>
<keyword evidence="1" id="KW-0472">Membrane</keyword>
<name>A0A1B0A9B2_GLOPL</name>
<dbReference type="EnsemblMetazoa" id="GPAI038338-RA">
    <property type="protein sequence ID" value="GPAI038338-PA"/>
    <property type="gene ID" value="GPAI038338"/>
</dbReference>
<sequence length="92" mass="10935">MCPFSKNLCLYLLLILLPLAFSNHIVHNEEVTHSVMAHHHWHWLSIIYWIKVKIVIATFFLTTWLFWGIRYLFAYAAKKCTTTMAHPAYHYG</sequence>
<keyword evidence="4" id="KW-1185">Reference proteome</keyword>
<accession>A0A1B0A9B2</accession>
<dbReference type="Proteomes" id="UP000092445">
    <property type="component" value="Unassembled WGS sequence"/>
</dbReference>
<feature type="chain" id="PRO_5008403615" evidence="2">
    <location>
        <begin position="23"/>
        <end position="92"/>
    </location>
</feature>
<organism evidence="3 4">
    <name type="scientific">Glossina pallidipes</name>
    <name type="common">Tsetse fly</name>
    <dbReference type="NCBI Taxonomy" id="7398"/>
    <lineage>
        <taxon>Eukaryota</taxon>
        <taxon>Metazoa</taxon>
        <taxon>Ecdysozoa</taxon>
        <taxon>Arthropoda</taxon>
        <taxon>Hexapoda</taxon>
        <taxon>Insecta</taxon>
        <taxon>Pterygota</taxon>
        <taxon>Neoptera</taxon>
        <taxon>Endopterygota</taxon>
        <taxon>Diptera</taxon>
        <taxon>Brachycera</taxon>
        <taxon>Muscomorpha</taxon>
        <taxon>Hippoboscoidea</taxon>
        <taxon>Glossinidae</taxon>
        <taxon>Glossina</taxon>
    </lineage>
</organism>
<dbReference type="AlphaFoldDB" id="A0A1B0A9B2"/>
<reference evidence="4" key="1">
    <citation type="submission" date="2014-03" db="EMBL/GenBank/DDBJ databases">
        <authorList>
            <person name="Aksoy S."/>
            <person name="Warren W."/>
            <person name="Wilson R.K."/>
        </authorList>
    </citation>
    <scope>NUCLEOTIDE SEQUENCE [LARGE SCALE GENOMIC DNA]</scope>
    <source>
        <strain evidence="4">IAEA</strain>
    </source>
</reference>
<evidence type="ECO:0000313" key="3">
    <source>
        <dbReference type="EnsemblMetazoa" id="GPAI038338-PA"/>
    </source>
</evidence>
<dbReference type="VEuPathDB" id="VectorBase:GPAI038338"/>
<protein>
    <submittedName>
        <fullName evidence="3">Uncharacterized protein</fullName>
    </submittedName>
</protein>
<proteinExistence type="predicted"/>
<evidence type="ECO:0000256" key="1">
    <source>
        <dbReference type="SAM" id="Phobius"/>
    </source>
</evidence>
<keyword evidence="2" id="KW-0732">Signal</keyword>
<keyword evidence="1" id="KW-1133">Transmembrane helix</keyword>
<evidence type="ECO:0000313" key="4">
    <source>
        <dbReference type="Proteomes" id="UP000092445"/>
    </source>
</evidence>
<feature type="transmembrane region" description="Helical" evidence="1">
    <location>
        <begin position="46"/>
        <end position="69"/>
    </location>
</feature>
<keyword evidence="1" id="KW-0812">Transmembrane</keyword>
<evidence type="ECO:0000256" key="2">
    <source>
        <dbReference type="SAM" id="SignalP"/>
    </source>
</evidence>
<feature type="signal peptide" evidence="2">
    <location>
        <begin position="1"/>
        <end position="22"/>
    </location>
</feature>